<evidence type="ECO:0000313" key="3">
    <source>
        <dbReference type="Proteomes" id="UP000279235"/>
    </source>
</evidence>
<dbReference type="EMBL" id="OGTW01000044">
    <property type="protein sequence ID" value="SPB24936.1"/>
    <property type="molecule type" value="Genomic_DNA"/>
</dbReference>
<accession>A0A2X0PEV0</accession>
<reference evidence="2" key="3">
    <citation type="submission" date="2018-05" db="EMBL/GenBank/DDBJ databases">
        <authorList>
            <person name="Lanie J.A."/>
            <person name="Ng W.-L."/>
            <person name="Kazmierczak K.M."/>
            <person name="Andrzejewski T.M."/>
            <person name="Davidsen T.M."/>
            <person name="Wayne K.J."/>
            <person name="Tettelin H."/>
            <person name="Glass J.I."/>
            <person name="Rusch D."/>
            <person name="Podicherti R."/>
            <person name="Tsui H.-C.T."/>
            <person name="Winkler M.E."/>
        </authorList>
    </citation>
    <scope>NUCLEOTIDE SEQUENCE</scope>
    <source>
        <strain evidence="2">Lactococcus lactis</strain>
    </source>
</reference>
<organism evidence="1">
    <name type="scientific">Lactococcus lactis</name>
    <dbReference type="NCBI Taxonomy" id="1358"/>
    <lineage>
        <taxon>Bacteria</taxon>
        <taxon>Bacillati</taxon>
        <taxon>Bacillota</taxon>
        <taxon>Bacilli</taxon>
        <taxon>Lactobacillales</taxon>
        <taxon>Streptococcaceae</taxon>
        <taxon>Lactococcus</taxon>
    </lineage>
</organism>
<dbReference type="RefSeq" id="WP_063283421.1">
    <property type="nucleotide sequence ID" value="NZ_CP070382.1"/>
</dbReference>
<reference evidence="3" key="2">
    <citation type="submission" date="2018-05" db="EMBL/GenBank/DDBJ databases">
        <authorList>
            <person name="Duru I."/>
        </authorList>
    </citation>
    <scope>NUCLEOTIDE SEQUENCE [LARGE SCALE GENOMIC DNA]</scope>
</reference>
<proteinExistence type="predicted"/>
<reference evidence="1" key="1">
    <citation type="submission" date="2018-01" db="EMBL/GenBank/DDBJ databases">
        <authorList>
            <person name="Gaut B.S."/>
            <person name="Morton B.R."/>
            <person name="Clegg M.T."/>
            <person name="Duvall M.R."/>
        </authorList>
    </citation>
    <scope>NUCLEOTIDE SEQUENCE</scope>
    <source>
        <strain evidence="1">Lactococcus lactis</strain>
    </source>
</reference>
<sequence>MAKDKTKKLEIPVAENERNKAVENLLSLKEYFDNQLQSDQETYQAIATLGDKLGVLWNADK</sequence>
<name>A0A2X0PEV0_9LACT</name>
<protein>
    <recommendedName>
        <fullName evidence="4">Prophage protein</fullName>
    </recommendedName>
</protein>
<gene>
    <name evidence="1" type="ORF">AMHIJAGA_01087</name>
</gene>
<evidence type="ECO:0000313" key="1">
    <source>
        <dbReference type="EMBL" id="SPB24936.1"/>
    </source>
</evidence>
<dbReference type="Proteomes" id="UP000279235">
    <property type="component" value="Unassembled WGS sequence"/>
</dbReference>
<evidence type="ECO:0000313" key="2">
    <source>
        <dbReference type="EMBL" id="SPS11153.1"/>
    </source>
</evidence>
<evidence type="ECO:0008006" key="4">
    <source>
        <dbReference type="Google" id="ProtNLM"/>
    </source>
</evidence>
<dbReference type="EMBL" id="OGTW02000044">
    <property type="protein sequence ID" value="SPS11153.1"/>
    <property type="molecule type" value="Genomic_DNA"/>
</dbReference>
<dbReference type="AlphaFoldDB" id="A0A2X0PEV0"/>